<gene>
    <name evidence="2" type="ORF">AKJ62_01525</name>
</gene>
<dbReference type="Pfam" id="PF01381">
    <property type="entry name" value="HTH_3"/>
    <property type="match status" value="1"/>
</dbReference>
<dbReference type="AlphaFoldDB" id="A0A133U7L0"/>
<dbReference type="GO" id="GO:0003677">
    <property type="term" value="F:DNA binding"/>
    <property type="evidence" value="ECO:0007669"/>
    <property type="project" value="InterPro"/>
</dbReference>
<dbReference type="Gene3D" id="1.10.260.40">
    <property type="entry name" value="lambda repressor-like DNA-binding domains"/>
    <property type="match status" value="1"/>
</dbReference>
<dbReference type="SUPFAM" id="SSF47413">
    <property type="entry name" value="lambda repressor-like DNA-binding domains"/>
    <property type="match status" value="1"/>
</dbReference>
<dbReference type="InterPro" id="IPR010982">
    <property type="entry name" value="Lambda_DNA-bd_dom_sf"/>
</dbReference>
<dbReference type="Proteomes" id="UP000070589">
    <property type="component" value="Unassembled WGS sequence"/>
</dbReference>
<name>A0A133U7L0_9EURY</name>
<sequence>MDFFSLNGSFGQSNRGVNMETRFDGLCEFVTRRGRMKILTRLLEELKTPTEIAERLNITRNAVYGWLNEKKRHPSNEHVLELLRILNNENKEKFRDILVEELQIFQKLIFKF</sequence>
<evidence type="ECO:0000313" key="3">
    <source>
        <dbReference type="Proteomes" id="UP000070589"/>
    </source>
</evidence>
<feature type="domain" description="HTH cro/C1-type" evidence="1">
    <location>
        <begin position="47"/>
        <end position="87"/>
    </location>
</feature>
<dbReference type="EMBL" id="LHXL01000011">
    <property type="protein sequence ID" value="KXA90181.1"/>
    <property type="molecule type" value="Genomic_DNA"/>
</dbReference>
<organism evidence="2 3">
    <name type="scientific">candidate division MSBL1 archaeon SCGC-AAA259D14</name>
    <dbReference type="NCBI Taxonomy" id="1698261"/>
    <lineage>
        <taxon>Archaea</taxon>
        <taxon>Methanobacteriati</taxon>
        <taxon>Methanobacteriota</taxon>
        <taxon>candidate division MSBL1</taxon>
    </lineage>
</organism>
<evidence type="ECO:0000259" key="1">
    <source>
        <dbReference type="Pfam" id="PF01381"/>
    </source>
</evidence>
<keyword evidence="3" id="KW-1185">Reference proteome</keyword>
<accession>A0A133U7L0</accession>
<dbReference type="InterPro" id="IPR001387">
    <property type="entry name" value="Cro/C1-type_HTH"/>
</dbReference>
<protein>
    <recommendedName>
        <fullName evidence="1">HTH cro/C1-type domain-containing protein</fullName>
    </recommendedName>
</protein>
<evidence type="ECO:0000313" key="2">
    <source>
        <dbReference type="EMBL" id="KXA90181.1"/>
    </source>
</evidence>
<comment type="caution">
    <text evidence="2">The sequence shown here is derived from an EMBL/GenBank/DDBJ whole genome shotgun (WGS) entry which is preliminary data.</text>
</comment>
<proteinExistence type="predicted"/>
<reference evidence="2 3" key="1">
    <citation type="journal article" date="2016" name="Sci. Rep.">
        <title>Metabolic traits of an uncultured archaeal lineage -MSBL1- from brine pools of the Red Sea.</title>
        <authorList>
            <person name="Mwirichia R."/>
            <person name="Alam I."/>
            <person name="Rashid M."/>
            <person name="Vinu M."/>
            <person name="Ba-Alawi W."/>
            <person name="Anthony Kamau A."/>
            <person name="Kamanda Ngugi D."/>
            <person name="Goker M."/>
            <person name="Klenk H.P."/>
            <person name="Bajic V."/>
            <person name="Stingl U."/>
        </authorList>
    </citation>
    <scope>NUCLEOTIDE SEQUENCE [LARGE SCALE GENOMIC DNA]</scope>
    <source>
        <strain evidence="2">SCGC-AAA259D14</strain>
    </source>
</reference>